<comment type="caution">
    <text evidence="2">The sequence shown here is derived from an EMBL/GenBank/DDBJ whole genome shotgun (WGS) entry which is preliminary data.</text>
</comment>
<sequence>MFWDGVFDLLIAVVLAVAAWAAFAAAINQVEGYVVDPAVTLSVLLVFAAVAGVIIGDLGDAAVLLTVAAAAATATWKSYGEIVDGDAENSVVSVSGRVVPSLPVVLYGIVGITLGVMVLDWGVTRGWELVSRWLLIGETSSVLWEDLGAASVSVVAGVAAVLGAVVTLTRRRVGVVVATGAAVLALGAAAWILMLYQSWHPTAQTYRAVVAVSVLALFLTVPAYRQLHN</sequence>
<keyword evidence="1" id="KW-1133">Transmembrane helix</keyword>
<feature type="transmembrane region" description="Helical" evidence="1">
    <location>
        <begin position="147"/>
        <end position="168"/>
    </location>
</feature>
<feature type="transmembrane region" description="Helical" evidence="1">
    <location>
        <begin position="205"/>
        <end position="224"/>
    </location>
</feature>
<dbReference type="EMBL" id="JABUQZ010000001">
    <property type="protein sequence ID" value="NUC74738.1"/>
    <property type="molecule type" value="Genomic_DNA"/>
</dbReference>
<gene>
    <name evidence="2" type="ORF">HTZ84_20975</name>
</gene>
<keyword evidence="1" id="KW-0472">Membrane</keyword>
<keyword evidence="3" id="KW-1185">Reference proteome</keyword>
<proteinExistence type="predicted"/>
<evidence type="ECO:0000313" key="2">
    <source>
        <dbReference type="EMBL" id="NUC74738.1"/>
    </source>
</evidence>
<dbReference type="RefSeq" id="WP_174682449.1">
    <property type="nucleotide sequence ID" value="NZ_JABUQZ010000001.1"/>
</dbReference>
<reference evidence="2 3" key="1">
    <citation type="submission" date="2020-06" db="EMBL/GenBank/DDBJ databases">
        <title>Haloterrigena sp. nov., an extremely halophilic archaeon isolated from a saline sediment.</title>
        <authorList>
            <person name="Liu B.-B."/>
        </authorList>
    </citation>
    <scope>NUCLEOTIDE SEQUENCE [LARGE SCALE GENOMIC DNA]</scope>
    <source>
        <strain evidence="2 3">SYSU A558-1</strain>
    </source>
</reference>
<evidence type="ECO:0000256" key="1">
    <source>
        <dbReference type="SAM" id="Phobius"/>
    </source>
</evidence>
<feature type="transmembrane region" description="Helical" evidence="1">
    <location>
        <begin position="104"/>
        <end position="127"/>
    </location>
</feature>
<name>A0ABX2LIN4_9EURY</name>
<dbReference type="Proteomes" id="UP001016761">
    <property type="component" value="Unassembled WGS sequence"/>
</dbReference>
<evidence type="ECO:0000313" key="3">
    <source>
        <dbReference type="Proteomes" id="UP001016761"/>
    </source>
</evidence>
<feature type="transmembrane region" description="Helical" evidence="1">
    <location>
        <begin position="175"/>
        <end position="199"/>
    </location>
</feature>
<protein>
    <submittedName>
        <fullName evidence="2">Uncharacterized protein</fullName>
    </submittedName>
</protein>
<organism evidence="2 3">
    <name type="scientific">Haloterrigena gelatinilytica</name>
    <dbReference type="NCBI Taxonomy" id="2741724"/>
    <lineage>
        <taxon>Archaea</taxon>
        <taxon>Methanobacteriati</taxon>
        <taxon>Methanobacteriota</taxon>
        <taxon>Stenosarchaea group</taxon>
        <taxon>Halobacteria</taxon>
        <taxon>Halobacteriales</taxon>
        <taxon>Natrialbaceae</taxon>
        <taxon>Haloterrigena</taxon>
    </lineage>
</organism>
<accession>A0ABX2LIN4</accession>
<keyword evidence="1" id="KW-0812">Transmembrane</keyword>
<feature type="transmembrane region" description="Helical" evidence="1">
    <location>
        <begin position="34"/>
        <end position="55"/>
    </location>
</feature>